<organism evidence="1 2">
    <name type="scientific">Paramecium bursaria Chlorella virus 1</name>
    <name type="common">PBCV-1</name>
    <dbReference type="NCBI Taxonomy" id="10506"/>
    <lineage>
        <taxon>Viruses</taxon>
        <taxon>Varidnaviria</taxon>
        <taxon>Bamfordvirae</taxon>
        <taxon>Nucleocytoviricota</taxon>
        <taxon>Megaviricetes</taxon>
        <taxon>Algavirales</taxon>
        <taxon>Phycodnaviridae</taxon>
        <taxon>Chlorovirus</taxon>
        <taxon>Chlorovirus vanettense</taxon>
    </lineage>
</organism>
<dbReference type="GeneID" id="10971128"/>
<reference evidence="1 2" key="7">
    <citation type="journal article" date="2000" name="Virology">
        <title>Characterization of a beta-1,3-glucanase encoded by chlorella virus PBCV-1.</title>
        <authorList>
            <person name="Sun L."/>
            <person name="Gurnon J.R."/>
            <person name="Adams B.J."/>
            <person name="Graves M.V."/>
            <person name="Van Etten J.L."/>
        </authorList>
    </citation>
    <scope>NUCLEOTIDE SEQUENCE [LARGE SCALE GENOMIC DNA]</scope>
</reference>
<reference evidence="1 2" key="3">
    <citation type="journal article" date="1996" name="Virology">
        <title>Analysis of 94 kb of the chlorella virus PBCV-1 330-kb genome: map positions 88 to 182.</title>
        <authorList>
            <person name="Lu Z."/>
            <person name="Li Y."/>
            <person name="Que Q."/>
            <person name="Kutish G.F."/>
            <person name="Rock D.L."/>
            <person name="Van Etten J.L."/>
        </authorList>
    </citation>
    <scope>NUCLEOTIDE SEQUENCE [LARGE SCALE GENOMIC DNA]</scope>
</reference>
<keyword evidence="2" id="KW-1185">Reference proteome</keyword>
<dbReference type="Proteomes" id="UP000000862">
    <property type="component" value="Segment"/>
</dbReference>
<evidence type="ECO:0000313" key="2">
    <source>
        <dbReference type="Proteomes" id="UP000000862"/>
    </source>
</evidence>
<dbReference type="EMBL" id="JF411744">
    <property type="protein sequence ID" value="AEI70108.1"/>
    <property type="molecule type" value="Genomic_DNA"/>
</dbReference>
<reference evidence="1 2" key="6">
    <citation type="journal article" date="1999" name="Virology">
        <title>Chlorella virus PBCV-1 encodes a functional homospermidine synthase.</title>
        <authorList>
            <person name="Kaiser A."/>
            <person name="Vollmert M."/>
            <person name="Tholl D."/>
            <person name="Graves M.V."/>
            <person name="Gurnon J.R."/>
            <person name="Xing W."/>
            <person name="Lisec A.D."/>
            <person name="Nickerson K.W."/>
            <person name="Van Etten J.L."/>
        </authorList>
    </citation>
    <scope>NUCLEOTIDE SEQUENCE [LARGE SCALE GENOMIC DNA]</scope>
</reference>
<organismHost>
    <name type="scientific">Chlorella</name>
    <dbReference type="NCBI Taxonomy" id="3071"/>
</organismHost>
<accession>F8TU47</accession>
<proteinExistence type="predicted"/>
<evidence type="ECO:0000313" key="1">
    <source>
        <dbReference type="EMBL" id="AEI70108.1"/>
    </source>
</evidence>
<dbReference type="RefSeq" id="YP_004678963.1">
    <property type="nucleotide sequence ID" value="NC_000852.5"/>
</dbReference>
<sequence>MQKDFVIYTYACQTVVNITLITGKTRKSSFKSRQGLPRGKVLLEHHLVC</sequence>
<reference evidence="1 2" key="8">
    <citation type="journal article" date="2010" name="J. Virol.">
        <title>Microarray analysis of Paramecium bursaria chlorella virus 1 transcription.</title>
        <authorList>
            <person name="Yanai-Balser G.M."/>
            <person name="Duncan G.A."/>
            <person name="Eudy J.D."/>
            <person name="Wang D."/>
            <person name="Li X."/>
            <person name="Agarkova I.V."/>
            <person name="Dunigan D.D."/>
            <person name="Van Etten J.L."/>
        </authorList>
    </citation>
    <scope>NUCLEOTIDE SEQUENCE [LARGE SCALE GENOMIC DNA]</scope>
</reference>
<reference evidence="1 2" key="1">
    <citation type="journal article" date="1995" name="Virology">
        <title>Analysis of 45 kb of DNA located at the left end of the chlorella virus PBCV-1 genome.</title>
        <authorList>
            <person name="Lu Z."/>
            <person name="Li Y."/>
            <person name="Zhang Y."/>
            <person name="Kutish G.F."/>
            <person name="Rock D.L."/>
            <person name="Van Etten J.L."/>
        </authorList>
    </citation>
    <scope>NUCLEOTIDE SEQUENCE [LARGE SCALE GENOMIC DNA]</scope>
</reference>
<dbReference type="KEGG" id="vg:10971128"/>
<reference evidence="1 2" key="2">
    <citation type="journal article" date="1995" name="Virology">
        <title>Analysis of 43 kb of the Chlorella virus PBCV-1 330-kb genome: map positions 45 to 88.</title>
        <authorList>
            <person name="Li Y."/>
            <person name="Lu Z."/>
            <person name="Burbank D.E."/>
            <person name="Kutish G.F."/>
            <person name="Rock D.L."/>
            <person name="Van Etten J.L."/>
        </authorList>
    </citation>
    <scope>NUCLEOTIDE SEQUENCE [LARGE SCALE GENOMIC DNA]</scope>
</reference>
<gene>
    <name evidence="1" type="primary">a491aL</name>
</gene>
<reference evidence="1 2" key="5">
    <citation type="journal article" date="1997" name="Virology">
        <title>Analysis of 74 kb of DNA located at the right end of the 330-kb chlorella virus PBCV-1 genome.</title>
        <authorList>
            <person name="Li Y."/>
            <person name="Lu Z."/>
            <person name="Sun L."/>
            <person name="Ropp S."/>
            <person name="Kutish G.F."/>
            <person name="Rock D.L."/>
            <person name="Van Etten J.L."/>
        </authorList>
    </citation>
    <scope>NUCLEOTIDE SEQUENCE [LARGE SCALE GENOMIC DNA]</scope>
</reference>
<protein>
    <submittedName>
        <fullName evidence="1">Uncharacterized protein</fullName>
    </submittedName>
</protein>
<reference evidence="1 2" key="4">
    <citation type="journal article" date="1996" name="Virology">
        <title>Analysis of 76 kb of the chlorella virus PBCV-1 330-kb genome: map positions 182 to 258.</title>
        <authorList>
            <person name="Kutish G.F."/>
            <person name="Li Y."/>
            <person name="Lu Z."/>
            <person name="Furuta M."/>
            <person name="Rock D.L."/>
            <person name="Van Etten J.L."/>
        </authorList>
    </citation>
    <scope>NUCLEOTIDE SEQUENCE [LARGE SCALE GENOMIC DNA]</scope>
</reference>
<name>F8TU47_PBCV1</name>